<dbReference type="Pfam" id="PF04434">
    <property type="entry name" value="SWIM"/>
    <property type="match status" value="1"/>
</dbReference>
<dbReference type="GO" id="GO:0006313">
    <property type="term" value="P:DNA transposition"/>
    <property type="evidence" value="ECO:0007669"/>
    <property type="project" value="InterPro"/>
</dbReference>
<keyword evidence="9" id="KW-0812">Transmembrane</keyword>
<keyword evidence="4" id="KW-0862">Zinc</keyword>
<comment type="caution">
    <text evidence="11">The sequence shown here is derived from an EMBL/GenBank/DDBJ whole genome shotgun (WGS) entry which is preliminary data.</text>
</comment>
<dbReference type="PANTHER" id="PTHR31973">
    <property type="entry name" value="POLYPROTEIN, PUTATIVE-RELATED"/>
    <property type="match status" value="1"/>
</dbReference>
<evidence type="ECO:0000256" key="4">
    <source>
        <dbReference type="ARBA" id="ARBA00022833"/>
    </source>
</evidence>
<dbReference type="AlphaFoldDB" id="A0A2U1QBJ4"/>
<evidence type="ECO:0000256" key="6">
    <source>
        <dbReference type="ARBA" id="ARBA00023172"/>
    </source>
</evidence>
<evidence type="ECO:0000256" key="1">
    <source>
        <dbReference type="ARBA" id="ARBA00022578"/>
    </source>
</evidence>
<dbReference type="InterPro" id="IPR018289">
    <property type="entry name" value="MULE_transposase_dom"/>
</dbReference>
<keyword evidence="6" id="KW-0233">DNA recombination</keyword>
<feature type="transmembrane region" description="Helical" evidence="9">
    <location>
        <begin position="71"/>
        <end position="90"/>
    </location>
</feature>
<evidence type="ECO:0000256" key="8">
    <source>
        <dbReference type="SAM" id="MobiDB-lite"/>
    </source>
</evidence>
<evidence type="ECO:0000256" key="5">
    <source>
        <dbReference type="ARBA" id="ARBA00023125"/>
    </source>
</evidence>
<evidence type="ECO:0000259" key="10">
    <source>
        <dbReference type="PROSITE" id="PS50966"/>
    </source>
</evidence>
<dbReference type="Proteomes" id="UP000245207">
    <property type="component" value="Unassembled WGS sequence"/>
</dbReference>
<dbReference type="PROSITE" id="PS01007">
    <property type="entry name" value="TRANSPOSASE_MUTATOR"/>
    <property type="match status" value="1"/>
</dbReference>
<dbReference type="SMART" id="SM00575">
    <property type="entry name" value="ZnF_PMZ"/>
    <property type="match status" value="1"/>
</dbReference>
<organism evidence="11 12">
    <name type="scientific">Artemisia annua</name>
    <name type="common">Sweet wormwood</name>
    <dbReference type="NCBI Taxonomy" id="35608"/>
    <lineage>
        <taxon>Eukaryota</taxon>
        <taxon>Viridiplantae</taxon>
        <taxon>Streptophyta</taxon>
        <taxon>Embryophyta</taxon>
        <taxon>Tracheophyta</taxon>
        <taxon>Spermatophyta</taxon>
        <taxon>Magnoliopsida</taxon>
        <taxon>eudicotyledons</taxon>
        <taxon>Gunneridae</taxon>
        <taxon>Pentapetalae</taxon>
        <taxon>asterids</taxon>
        <taxon>campanulids</taxon>
        <taxon>Asterales</taxon>
        <taxon>Asteraceae</taxon>
        <taxon>Asteroideae</taxon>
        <taxon>Anthemideae</taxon>
        <taxon>Artemisiinae</taxon>
        <taxon>Artemisia</taxon>
    </lineage>
</organism>
<accession>A0A2U1QBJ4</accession>
<dbReference type="GO" id="GO:0003677">
    <property type="term" value="F:DNA binding"/>
    <property type="evidence" value="ECO:0007669"/>
    <property type="project" value="UniProtKB-KW"/>
</dbReference>
<keyword evidence="1" id="KW-0815">Transposition</keyword>
<dbReference type="InterPro" id="IPR006564">
    <property type="entry name" value="Znf_PMZ"/>
</dbReference>
<dbReference type="GO" id="GO:0004803">
    <property type="term" value="F:transposase activity"/>
    <property type="evidence" value="ECO:0007669"/>
    <property type="project" value="InterPro"/>
</dbReference>
<proteinExistence type="predicted"/>
<keyword evidence="9" id="KW-1133">Transmembrane helix</keyword>
<evidence type="ECO:0000313" key="12">
    <source>
        <dbReference type="Proteomes" id="UP000245207"/>
    </source>
</evidence>
<keyword evidence="2" id="KW-0479">Metal-binding</keyword>
<dbReference type="OrthoDB" id="1918246at2759"/>
<name>A0A2U1QBJ4_ARTAN</name>
<dbReference type="InterPro" id="IPR007527">
    <property type="entry name" value="Znf_SWIM"/>
</dbReference>
<dbReference type="PANTHER" id="PTHR31973:SF188">
    <property type="entry name" value="POLYPROTEIN, PUTATIVE-RELATED"/>
    <property type="match status" value="1"/>
</dbReference>
<dbReference type="EMBL" id="PKPP01000246">
    <property type="protein sequence ID" value="PWA95380.1"/>
    <property type="molecule type" value="Genomic_DNA"/>
</dbReference>
<keyword evidence="12" id="KW-1185">Reference proteome</keyword>
<feature type="region of interest" description="Disordered" evidence="8">
    <location>
        <begin position="190"/>
        <end position="234"/>
    </location>
</feature>
<keyword evidence="3 7" id="KW-0863">Zinc-finger</keyword>
<dbReference type="GO" id="GO:0008270">
    <property type="term" value="F:zinc ion binding"/>
    <property type="evidence" value="ECO:0007669"/>
    <property type="project" value="UniProtKB-KW"/>
</dbReference>
<dbReference type="Pfam" id="PF03108">
    <property type="entry name" value="DBD_Tnp_Mut"/>
    <property type="match status" value="1"/>
</dbReference>
<gene>
    <name evidence="11" type="ORF">CTI12_AA051450</name>
</gene>
<evidence type="ECO:0000256" key="9">
    <source>
        <dbReference type="SAM" id="Phobius"/>
    </source>
</evidence>
<reference evidence="11 12" key="1">
    <citation type="journal article" date="2018" name="Mol. Plant">
        <title>The genome of Artemisia annua provides insight into the evolution of Asteraceae family and artemisinin biosynthesis.</title>
        <authorList>
            <person name="Shen Q."/>
            <person name="Zhang L."/>
            <person name="Liao Z."/>
            <person name="Wang S."/>
            <person name="Yan T."/>
            <person name="Shi P."/>
            <person name="Liu M."/>
            <person name="Fu X."/>
            <person name="Pan Q."/>
            <person name="Wang Y."/>
            <person name="Lv Z."/>
            <person name="Lu X."/>
            <person name="Zhang F."/>
            <person name="Jiang W."/>
            <person name="Ma Y."/>
            <person name="Chen M."/>
            <person name="Hao X."/>
            <person name="Li L."/>
            <person name="Tang Y."/>
            <person name="Lv G."/>
            <person name="Zhou Y."/>
            <person name="Sun X."/>
            <person name="Brodelius P.E."/>
            <person name="Rose J.K.C."/>
            <person name="Tang K."/>
        </authorList>
    </citation>
    <scope>NUCLEOTIDE SEQUENCE [LARGE SCALE GENOMIC DNA]</scope>
    <source>
        <strain evidence="12">cv. Huhao1</strain>
        <tissue evidence="11">Leaf</tissue>
    </source>
</reference>
<protein>
    <recommendedName>
        <fullName evidence="10">SWIM-type domain-containing protein</fullName>
    </recommendedName>
</protein>
<evidence type="ECO:0000256" key="2">
    <source>
        <dbReference type="ARBA" id="ARBA00022723"/>
    </source>
</evidence>
<dbReference type="Pfam" id="PF10551">
    <property type="entry name" value="MULE"/>
    <property type="match status" value="1"/>
</dbReference>
<dbReference type="InterPro" id="IPR004332">
    <property type="entry name" value="Transposase_MuDR"/>
</dbReference>
<evidence type="ECO:0000256" key="3">
    <source>
        <dbReference type="ARBA" id="ARBA00022771"/>
    </source>
</evidence>
<feature type="compositionally biased region" description="Polar residues" evidence="8">
    <location>
        <begin position="190"/>
        <end position="210"/>
    </location>
</feature>
<sequence length="695" mass="79692">MLVRLANQVSSSISSMKQKKKSILQGKIDEVNKVYESTPRVKMYLFLKKLAYWLLVVLRPVGGFVEASWKIVAFIFGIVTVILLTFQAYCDVYGCDKTKMDNIVDVNNSVQSPIVEKVGTKYKLNLKYGGLFRSARNSCRKVYCFGKRKCIHIEIGSYHLNHLLEEVIKHYPIQSDVVLSLLFVNNSQDEVTNEPQGENGSDSDCPSENSYHSRHSSDEECDNEPESQSYIKSSPTMELHKTFTNVIEFRRALNHYALVNKFEYKIEKSDLERLTACCEDKNCEWMIHASRTKDKITFQVKNFIKTHSCTRTNKCGNKRATQGWIANVIADKLKYDGDISTTEIRKWLMTTYNVDVPYLRAFRGKEQAYTDIHTCSRGFLAGCRPYISLDACHLKGKFNGVLAAAVSIDGNNSIFLVAYAVLESENTSSWEWFLMSLKKAIGTPNGLVISSDMQKGLETAIRQVYPDAEHRECMRHLYSNFKKHFHGDFFRINLWGAAYTCCVEVHNRLLEAIAIENKEVIAYLNKHHNKTWSRSKFGTISKCDYITNNISESFNSWVGDARLRPVLDLLDAIREMLMNLGDYQVSRSSDNRAEVKYKGRRWEVLLDEKTCSCRAWQVKGLPCVHAAAFIAFTRDNIWDSYVDSYFTIDKFKEAYASEIAPIPGKDQWVHIDASEKIHPPIVKRPIGRPRKNSRT</sequence>
<dbReference type="STRING" id="35608.A0A2U1QBJ4"/>
<dbReference type="InterPro" id="IPR001207">
    <property type="entry name" value="Transposase_mutator"/>
</dbReference>
<keyword evidence="5" id="KW-0238">DNA-binding</keyword>
<keyword evidence="9" id="KW-0472">Membrane</keyword>
<feature type="domain" description="SWIM-type" evidence="10">
    <location>
        <begin position="602"/>
        <end position="634"/>
    </location>
</feature>
<evidence type="ECO:0000256" key="7">
    <source>
        <dbReference type="PROSITE-ProRule" id="PRU00325"/>
    </source>
</evidence>
<dbReference type="PROSITE" id="PS50966">
    <property type="entry name" value="ZF_SWIM"/>
    <property type="match status" value="1"/>
</dbReference>
<evidence type="ECO:0000313" key="11">
    <source>
        <dbReference type="EMBL" id="PWA95380.1"/>
    </source>
</evidence>